<proteinExistence type="predicted"/>
<name>A0AA96GUN9_9BACT</name>
<dbReference type="EMBL" id="CP116968">
    <property type="protein sequence ID" value="WNM63926.1"/>
    <property type="molecule type" value="Genomic_DNA"/>
</dbReference>
<dbReference type="RefSeq" id="WP_312748730.1">
    <property type="nucleotide sequence ID" value="NZ_CP116968.1"/>
</dbReference>
<keyword evidence="3" id="KW-1185">Reference proteome</keyword>
<dbReference type="KEGG" id="nneo:PQG83_09260"/>
<protein>
    <submittedName>
        <fullName evidence="2">Uncharacterized protein</fullName>
    </submittedName>
</protein>
<organism evidence="2 3">
    <name type="scientific">Candidatus Nitrospira neomarina</name>
    <dbReference type="NCBI Taxonomy" id="3020899"/>
    <lineage>
        <taxon>Bacteria</taxon>
        <taxon>Pseudomonadati</taxon>
        <taxon>Nitrospirota</taxon>
        <taxon>Nitrospiria</taxon>
        <taxon>Nitrospirales</taxon>
        <taxon>Nitrospiraceae</taxon>
        <taxon>Nitrospira</taxon>
    </lineage>
</organism>
<dbReference type="Proteomes" id="UP001302494">
    <property type="component" value="Chromosome"/>
</dbReference>
<dbReference type="AlphaFoldDB" id="A0AA96GUN9"/>
<feature type="transmembrane region" description="Helical" evidence="1">
    <location>
        <begin position="86"/>
        <end position="107"/>
    </location>
</feature>
<feature type="transmembrane region" description="Helical" evidence="1">
    <location>
        <begin position="274"/>
        <end position="292"/>
    </location>
</feature>
<keyword evidence="1" id="KW-0472">Membrane</keyword>
<keyword evidence="1" id="KW-0812">Transmembrane</keyword>
<feature type="transmembrane region" description="Helical" evidence="1">
    <location>
        <begin position="56"/>
        <end position="79"/>
    </location>
</feature>
<evidence type="ECO:0000256" key="1">
    <source>
        <dbReference type="SAM" id="Phobius"/>
    </source>
</evidence>
<gene>
    <name evidence="2" type="ORF">PQG83_09260</name>
</gene>
<evidence type="ECO:0000313" key="3">
    <source>
        <dbReference type="Proteomes" id="UP001302494"/>
    </source>
</evidence>
<keyword evidence="1" id="KW-1133">Transmembrane helix</keyword>
<feature type="transmembrane region" description="Helical" evidence="1">
    <location>
        <begin position="167"/>
        <end position="185"/>
    </location>
</feature>
<sequence>MPNTLAHIGVQGFLNQAVKPGIDPKLVCLGCLLPDIPWIFQRVLLGILPGSDPYTIRLYCIAQASLFVTLMLCGALAFLSKTPKAVFMILGVNVLIHLVLDGLQTKWANGVHFFAPLSWDLWNVGLFWPESLPTYIMTGGGLLYIGWQWRKGISQPLPFSPWSPFKVGISASLLLLYFALPLVLIEGPRNANNHFIRTLEEMEARPGRHLELDRSSYEKTPAGDMLGLFNGETIKSSQEILDHSAIVSIRGRFVTPTQLDVLEFHEHSSWFRDTGSYLGILLLFGMWLGAFLKQGLFHSSNKAGHHSS</sequence>
<evidence type="ECO:0000313" key="2">
    <source>
        <dbReference type="EMBL" id="WNM63926.1"/>
    </source>
</evidence>
<feature type="transmembrane region" description="Helical" evidence="1">
    <location>
        <begin position="127"/>
        <end position="147"/>
    </location>
</feature>
<reference evidence="2 3" key="1">
    <citation type="submission" date="2023-01" db="EMBL/GenBank/DDBJ databases">
        <title>Cultivation and genomic characterization of new, ubiquitous marine nitrite-oxidizing bacteria from the Nitrospirales.</title>
        <authorList>
            <person name="Mueller A.J."/>
            <person name="Daebeler A."/>
            <person name="Herbold C.W."/>
            <person name="Kirkegaard R.H."/>
            <person name="Daims H."/>
        </authorList>
    </citation>
    <scope>NUCLEOTIDE SEQUENCE [LARGE SCALE GENOMIC DNA]</scope>
    <source>
        <strain evidence="2 3">DK</strain>
    </source>
</reference>
<accession>A0AA96GUN9</accession>